<proteinExistence type="predicted"/>
<dbReference type="Proteomes" id="UP001207687">
    <property type="component" value="Unassembled WGS sequence"/>
</dbReference>
<dbReference type="EMBL" id="JAOQNN010000002">
    <property type="protein sequence ID" value="MCW2281951.1"/>
    <property type="molecule type" value="Genomic_DNA"/>
</dbReference>
<gene>
    <name evidence="1" type="ORF">M2256_002473</name>
</gene>
<dbReference type="AlphaFoldDB" id="A0AAW5TUZ4"/>
<dbReference type="RefSeq" id="WP_264654069.1">
    <property type="nucleotide sequence ID" value="NZ_JAOQNN010000002.1"/>
</dbReference>
<organism evidence="1 2">
    <name type="scientific">Lactococcus lactis</name>
    <dbReference type="NCBI Taxonomy" id="1358"/>
    <lineage>
        <taxon>Bacteria</taxon>
        <taxon>Bacillati</taxon>
        <taxon>Bacillota</taxon>
        <taxon>Bacilli</taxon>
        <taxon>Lactobacillales</taxon>
        <taxon>Streptococcaceae</taxon>
        <taxon>Lactococcus</taxon>
    </lineage>
</organism>
<accession>A0AAW5TUZ4</accession>
<name>A0AAW5TUZ4_9LACT</name>
<protein>
    <submittedName>
        <fullName evidence="1">Uncharacterized protein</fullName>
    </submittedName>
</protein>
<dbReference type="InterPro" id="IPR059206">
    <property type="entry name" value="Sll1717-like"/>
</dbReference>
<reference evidence="1" key="1">
    <citation type="submission" date="2023-08" db="EMBL/GenBank/DDBJ databases">
        <title>Genomic analyses of the natural microbiome of Caenorhabditis elegans.</title>
        <authorList>
            <person name="Samuel B."/>
        </authorList>
    </citation>
    <scope>NUCLEOTIDE SEQUENCE</scope>
    <source>
        <strain evidence="1">BIGb0220</strain>
    </source>
</reference>
<evidence type="ECO:0000313" key="1">
    <source>
        <dbReference type="EMBL" id="MCW2281951.1"/>
    </source>
</evidence>
<comment type="caution">
    <text evidence="1">The sequence shown here is derived from an EMBL/GenBank/DDBJ whole genome shotgun (WGS) entry which is preliminary data.</text>
</comment>
<evidence type="ECO:0000313" key="2">
    <source>
        <dbReference type="Proteomes" id="UP001207687"/>
    </source>
</evidence>
<dbReference type="NCBIfam" id="NF047389">
    <property type="entry name" value="ATPase_Sll1717"/>
    <property type="match status" value="1"/>
</dbReference>
<sequence length="492" mass="57268">MRELTFADLLPGYLDAENEVRYNGDKFERFFYDLNGVFEKLSDLKKPTSILIGRKGVGKSAYAGRLDLLNISTSESFMVKLGEVSYSDFVKISDNKGNVVGTQRYLHAWYLLLLSAVVKRLKEEDVENPDALKVLKKAVFDLGLATNQNIVRDIFTAAKKDFKVKLSMLEISFGSDSTHDNKIKFSNLTDFTNYFIEIFCTLGVKREIFPIIDGVDDVLRTKKDTQEILSGLVRAVYTLNQKNYSNNKVKFILVIREDIVKTINDSDMNKIIQDSGYKLDWYSNRNSGVDNLLFMINKRIESKNKDIQLNEALEAWNQLFPKLIKNQSSWNYFLEYTMYRPRDIIQFLNQFIYNYPDANNISRRVFTDELRKFSQDYFYEEMKNELLGFLEDSTINILFDVLQKLGSQKRGDFDFEDLLNVYKNNYPAYDEQQVKHILTTLFNAGYVGMLRNIKKGKYTSTYLNFKHKDPRVTIDFSSKFVIHKGLFSALNI</sequence>